<gene>
    <name evidence="2" type="ORF">HDE68_004095</name>
</gene>
<proteinExistence type="predicted"/>
<comment type="caution">
    <text evidence="2">The sequence shown here is derived from an EMBL/GenBank/DDBJ whole genome shotgun (WGS) entry which is preliminary data.</text>
</comment>
<dbReference type="EMBL" id="JACHCE010000007">
    <property type="protein sequence ID" value="MBB5638169.1"/>
    <property type="molecule type" value="Genomic_DNA"/>
</dbReference>
<feature type="transmembrane region" description="Helical" evidence="1">
    <location>
        <begin position="39"/>
        <end position="58"/>
    </location>
</feature>
<keyword evidence="1" id="KW-0812">Transmembrane</keyword>
<evidence type="ECO:0000313" key="3">
    <source>
        <dbReference type="Proteomes" id="UP000537204"/>
    </source>
</evidence>
<keyword evidence="1" id="KW-0472">Membrane</keyword>
<dbReference type="Proteomes" id="UP000537204">
    <property type="component" value="Unassembled WGS sequence"/>
</dbReference>
<feature type="transmembrane region" description="Helical" evidence="1">
    <location>
        <begin position="12"/>
        <end position="33"/>
    </location>
</feature>
<keyword evidence="1" id="KW-1133">Transmembrane helix</keyword>
<name>A0A7W9E1B4_9SPHI</name>
<accession>A0A7W9E1B4</accession>
<sequence length="100" mass="11628">MKSLKILKLLLTFYLSILVTTIALFLIGLLAYHFMGVEFLPVIIWFKVITLGIIGYYISNYKKREVYCYQNSGLPKIFLWVCTFSFDLSLFVALLILMKS</sequence>
<reference evidence="2 3" key="1">
    <citation type="submission" date="2020-08" db="EMBL/GenBank/DDBJ databases">
        <title>Genomic Encyclopedia of Type Strains, Phase IV (KMG-V): Genome sequencing to study the core and pangenomes of soil and plant-associated prokaryotes.</title>
        <authorList>
            <person name="Whitman W."/>
        </authorList>
    </citation>
    <scope>NUCLEOTIDE SEQUENCE [LARGE SCALE GENOMIC DNA]</scope>
    <source>
        <strain evidence="2 3">S3M1</strain>
    </source>
</reference>
<evidence type="ECO:0000256" key="1">
    <source>
        <dbReference type="SAM" id="Phobius"/>
    </source>
</evidence>
<organism evidence="2 3">
    <name type="scientific">Pedobacter cryoconitis</name>
    <dbReference type="NCBI Taxonomy" id="188932"/>
    <lineage>
        <taxon>Bacteria</taxon>
        <taxon>Pseudomonadati</taxon>
        <taxon>Bacteroidota</taxon>
        <taxon>Sphingobacteriia</taxon>
        <taxon>Sphingobacteriales</taxon>
        <taxon>Sphingobacteriaceae</taxon>
        <taxon>Pedobacter</taxon>
    </lineage>
</organism>
<feature type="transmembrane region" description="Helical" evidence="1">
    <location>
        <begin position="78"/>
        <end position="98"/>
    </location>
</feature>
<dbReference type="RefSeq" id="WP_183884005.1">
    <property type="nucleotide sequence ID" value="NZ_JACHCE010000007.1"/>
</dbReference>
<evidence type="ECO:0000313" key="2">
    <source>
        <dbReference type="EMBL" id="MBB5638169.1"/>
    </source>
</evidence>
<protein>
    <submittedName>
        <fullName evidence="2">Putative membrane protein</fullName>
    </submittedName>
</protein>
<dbReference type="AlphaFoldDB" id="A0A7W9E1B4"/>